<dbReference type="eggNOG" id="KOG0118">
    <property type="taxonomic scope" value="Eukaryota"/>
</dbReference>
<dbReference type="AlphaFoldDB" id="A0A1I7SSL0"/>
<evidence type="ECO:0000313" key="5">
    <source>
        <dbReference type="EMBL" id="CAD5215527.1"/>
    </source>
</evidence>
<reference evidence="9" key="1">
    <citation type="submission" date="2016-11" db="UniProtKB">
        <authorList>
            <consortium name="WormBaseParasite"/>
        </authorList>
    </citation>
    <scope>IDENTIFICATION</scope>
</reference>
<dbReference type="Proteomes" id="UP000095284">
    <property type="component" value="Unplaced"/>
</dbReference>
<dbReference type="WBParaSite" id="BXY_1602700.1">
    <property type="protein sequence ID" value="BXY_1602700.1"/>
    <property type="gene ID" value="BXY_1602700"/>
</dbReference>
<name>A0A1I7SSL0_BURXY</name>
<dbReference type="SMART" id="SM00360">
    <property type="entry name" value="RRM"/>
    <property type="match status" value="1"/>
</dbReference>
<comment type="subcellular location">
    <subcellularLocation>
        <location evidence="1">Nucleus</location>
    </subcellularLocation>
</comment>
<evidence type="ECO:0000256" key="2">
    <source>
        <dbReference type="ARBA" id="ARBA00023242"/>
    </source>
</evidence>
<gene>
    <name evidence="5" type="ORF">BXYJ_LOCUS4074</name>
</gene>
<dbReference type="Proteomes" id="UP000582659">
    <property type="component" value="Unassembled WGS sequence"/>
</dbReference>
<dbReference type="SUPFAM" id="SSF54928">
    <property type="entry name" value="RNA-binding domain, RBD"/>
    <property type="match status" value="1"/>
</dbReference>
<sequence>MLSLGASLFRYATNRCYNSSTIHLTHVKWITGKRQLKNYFSKFGSIKEVQLFYDPKCGLHKGFGNVVFDSPQGMMKAIQHKPHVIDGDVVGVEIQTRTKR</sequence>
<reference evidence="6" key="2">
    <citation type="submission" date="2020-08" db="EMBL/GenBank/DDBJ databases">
        <authorList>
            <person name="Kikuchi T."/>
        </authorList>
    </citation>
    <scope>NUCLEOTIDE SEQUENCE</scope>
    <source>
        <strain evidence="5">Ka4C1</strain>
    </source>
</reference>
<dbReference type="GO" id="GO:0010468">
    <property type="term" value="P:regulation of gene expression"/>
    <property type="evidence" value="ECO:0007669"/>
    <property type="project" value="TreeGrafter"/>
</dbReference>
<evidence type="ECO:0000259" key="4">
    <source>
        <dbReference type="PROSITE" id="PS50102"/>
    </source>
</evidence>
<evidence type="ECO:0000313" key="7">
    <source>
        <dbReference type="Proteomes" id="UP000095284"/>
    </source>
</evidence>
<dbReference type="SMR" id="A0A1I7SSL0"/>
<keyword evidence="8" id="KW-1185">Reference proteome</keyword>
<dbReference type="InterPro" id="IPR035979">
    <property type="entry name" value="RBD_domain_sf"/>
</dbReference>
<dbReference type="InterPro" id="IPR012677">
    <property type="entry name" value="Nucleotide-bd_a/b_plait_sf"/>
</dbReference>
<keyword evidence="2" id="KW-0539">Nucleus</keyword>
<dbReference type="Pfam" id="PF00076">
    <property type="entry name" value="RRM_1"/>
    <property type="match status" value="1"/>
</dbReference>
<protein>
    <submittedName>
        <fullName evidence="5">(pine wood nematode) hypothetical protein</fullName>
    </submittedName>
    <submittedName>
        <fullName evidence="9">RRM domain-containing protein</fullName>
    </submittedName>
</protein>
<dbReference type="PANTHER" id="PTHR48033:SF9">
    <property type="entry name" value="TAR DNA-BINDING PROTEIN 43"/>
    <property type="match status" value="1"/>
</dbReference>
<dbReference type="Gene3D" id="3.30.70.330">
    <property type="match status" value="1"/>
</dbReference>
<dbReference type="GO" id="GO:0003723">
    <property type="term" value="F:RNA binding"/>
    <property type="evidence" value="ECO:0007669"/>
    <property type="project" value="UniProtKB-UniRule"/>
</dbReference>
<keyword evidence="3" id="KW-0694">RNA-binding</keyword>
<evidence type="ECO:0000256" key="1">
    <source>
        <dbReference type="ARBA" id="ARBA00004123"/>
    </source>
</evidence>
<feature type="domain" description="RRM" evidence="4">
    <location>
        <begin position="20"/>
        <end position="100"/>
    </location>
</feature>
<dbReference type="EMBL" id="CAJFDI010000002">
    <property type="protein sequence ID" value="CAD5215527.1"/>
    <property type="molecule type" value="Genomic_DNA"/>
</dbReference>
<evidence type="ECO:0000256" key="3">
    <source>
        <dbReference type="PROSITE-ProRule" id="PRU00176"/>
    </source>
</evidence>
<dbReference type="Proteomes" id="UP000659654">
    <property type="component" value="Unassembled WGS sequence"/>
</dbReference>
<dbReference type="PANTHER" id="PTHR48033">
    <property type="entry name" value="RNA-BINDING (RRM/RBD/RNP MOTIFS) FAMILY PROTEIN"/>
    <property type="match status" value="1"/>
</dbReference>
<dbReference type="OrthoDB" id="5850064at2759"/>
<dbReference type="GO" id="GO:0000785">
    <property type="term" value="C:chromatin"/>
    <property type="evidence" value="ECO:0007669"/>
    <property type="project" value="TreeGrafter"/>
</dbReference>
<dbReference type="EMBL" id="CAJFCV020000002">
    <property type="protein sequence ID" value="CAG9097441.1"/>
    <property type="molecule type" value="Genomic_DNA"/>
</dbReference>
<accession>A0A1I7SSL0</accession>
<evidence type="ECO:0000313" key="6">
    <source>
        <dbReference type="EMBL" id="CAG9097441.1"/>
    </source>
</evidence>
<proteinExistence type="predicted"/>
<organism evidence="7 9">
    <name type="scientific">Bursaphelenchus xylophilus</name>
    <name type="common">Pinewood nematode worm</name>
    <name type="synonym">Aphelenchoides xylophilus</name>
    <dbReference type="NCBI Taxonomy" id="6326"/>
    <lineage>
        <taxon>Eukaryota</taxon>
        <taxon>Metazoa</taxon>
        <taxon>Ecdysozoa</taxon>
        <taxon>Nematoda</taxon>
        <taxon>Chromadorea</taxon>
        <taxon>Rhabditida</taxon>
        <taxon>Tylenchina</taxon>
        <taxon>Tylenchomorpha</taxon>
        <taxon>Aphelenchoidea</taxon>
        <taxon>Aphelenchoididae</taxon>
        <taxon>Bursaphelenchus</taxon>
    </lineage>
</organism>
<dbReference type="GO" id="GO:0005654">
    <property type="term" value="C:nucleoplasm"/>
    <property type="evidence" value="ECO:0007669"/>
    <property type="project" value="TreeGrafter"/>
</dbReference>
<dbReference type="InterPro" id="IPR000504">
    <property type="entry name" value="RRM_dom"/>
</dbReference>
<evidence type="ECO:0000313" key="9">
    <source>
        <dbReference type="WBParaSite" id="BXY_1602700.1"/>
    </source>
</evidence>
<evidence type="ECO:0000313" key="8">
    <source>
        <dbReference type="Proteomes" id="UP000659654"/>
    </source>
</evidence>
<dbReference type="PROSITE" id="PS50102">
    <property type="entry name" value="RRM"/>
    <property type="match status" value="1"/>
</dbReference>